<organism evidence="1 2">
    <name type="scientific">Clavibacter michiganensis subsp. michiganensis</name>
    <dbReference type="NCBI Taxonomy" id="33013"/>
    <lineage>
        <taxon>Bacteria</taxon>
        <taxon>Bacillati</taxon>
        <taxon>Actinomycetota</taxon>
        <taxon>Actinomycetes</taxon>
        <taxon>Micrococcales</taxon>
        <taxon>Microbacteriaceae</taxon>
        <taxon>Clavibacter</taxon>
    </lineage>
</organism>
<proteinExistence type="predicted"/>
<name>A0A251XCV8_CLAMM</name>
<accession>A0A251XCV8</accession>
<reference evidence="1 2" key="1">
    <citation type="submission" date="2016-08" db="EMBL/GenBank/DDBJ databases">
        <title>Genome sequence of Clavibacter michiganensis subsp. michiganensis strain CASJ007.</title>
        <authorList>
            <person name="Thapa S.P."/>
            <person name="Coaker G."/>
        </authorList>
    </citation>
    <scope>NUCLEOTIDE SEQUENCE [LARGE SCALE GENOMIC DNA]</scope>
    <source>
        <strain evidence="1">CASJ007</strain>
    </source>
</reference>
<dbReference type="AlphaFoldDB" id="A0A251XCV8"/>
<sequence>MRDALERAIRALSGGVLPLPSADPAAATATA</sequence>
<evidence type="ECO:0000313" key="1">
    <source>
        <dbReference type="EMBL" id="OUD99935.1"/>
    </source>
</evidence>
<dbReference type="EMBL" id="MDHH01000009">
    <property type="protein sequence ID" value="OUD99935.1"/>
    <property type="molecule type" value="Genomic_DNA"/>
</dbReference>
<gene>
    <name evidence="1" type="ORF">CMMCAS07_19345</name>
</gene>
<evidence type="ECO:0000313" key="2">
    <source>
        <dbReference type="Proteomes" id="UP000195062"/>
    </source>
</evidence>
<dbReference type="Proteomes" id="UP000195062">
    <property type="component" value="Unassembled WGS sequence"/>
</dbReference>
<keyword evidence="2" id="KW-1185">Reference proteome</keyword>
<protein>
    <submittedName>
        <fullName evidence="1">Uncharacterized protein</fullName>
    </submittedName>
</protein>
<comment type="caution">
    <text evidence="1">The sequence shown here is derived from an EMBL/GenBank/DDBJ whole genome shotgun (WGS) entry which is preliminary data.</text>
</comment>